<name>A0A1W0E9I5_9MICR</name>
<evidence type="ECO:0000256" key="1">
    <source>
        <dbReference type="SAM" id="MobiDB-lite"/>
    </source>
</evidence>
<feature type="compositionally biased region" description="Low complexity" evidence="1">
    <location>
        <begin position="48"/>
        <end position="57"/>
    </location>
</feature>
<comment type="caution">
    <text evidence="2">The sequence shown here is derived from an EMBL/GenBank/DDBJ whole genome shotgun (WGS) entry which is preliminary data.</text>
</comment>
<accession>A0A1W0E9I5</accession>
<evidence type="ECO:0000313" key="3">
    <source>
        <dbReference type="Proteomes" id="UP000192758"/>
    </source>
</evidence>
<dbReference type="Proteomes" id="UP000192758">
    <property type="component" value="Unassembled WGS sequence"/>
</dbReference>
<proteinExistence type="predicted"/>
<evidence type="ECO:0000313" key="2">
    <source>
        <dbReference type="EMBL" id="OQS55829.1"/>
    </source>
</evidence>
<dbReference type="AlphaFoldDB" id="A0A1W0E9I5"/>
<dbReference type="OrthoDB" id="2194491at2759"/>
<keyword evidence="3" id="KW-1185">Reference proteome</keyword>
<dbReference type="EMBL" id="MNPJ01000001">
    <property type="protein sequence ID" value="OQS55829.1"/>
    <property type="molecule type" value="Genomic_DNA"/>
</dbReference>
<organism evidence="2 3">
    <name type="scientific">Ecytonucleospora hepatopenaei</name>
    <dbReference type="NCBI Taxonomy" id="646526"/>
    <lineage>
        <taxon>Eukaryota</taxon>
        <taxon>Fungi</taxon>
        <taxon>Fungi incertae sedis</taxon>
        <taxon>Microsporidia</taxon>
        <taxon>Enterocytozoonidae</taxon>
        <taxon>Ecytonucleospora</taxon>
    </lineage>
</organism>
<gene>
    <name evidence="2" type="ORF">EHP00_371</name>
</gene>
<protein>
    <submittedName>
        <fullName evidence="2">Uncharacterized protein</fullName>
    </submittedName>
</protein>
<sequence>MTFQVFCEKFYTPAMTKTEKSAEQEDSEAVTDLSNISESSSEEDDSSTVESETISTEESSRAPKNMYRPRANVYKPNPYFLNQSTYFQQSLREQFSNKNKTLSFIEKDLFLLNNYEPSLFKNSQHAVEVFSAYHIYNKMVDDLKFEGSTVNINLLNEMNSFEQRFNGFMEGTLLNKSHKKAFLSQLLLFHEQRYFLSKVDQDKRRKYASKKVSDQTDKKQRINKKVYVPKGPKMVRKKRSHKGAFLCVFKMKPRNIHLLNLHKYVFKVKKNDYL</sequence>
<reference evidence="2 3" key="1">
    <citation type="journal article" date="2017" name="Environ. Microbiol.">
        <title>Decay of the glycolytic pathway and adaptation to intranuclear parasitism within Enterocytozoonidae microsporidia.</title>
        <authorList>
            <person name="Wiredu Boakye D."/>
            <person name="Jaroenlak P."/>
            <person name="Prachumwat A."/>
            <person name="Williams T.A."/>
            <person name="Bateman K.S."/>
            <person name="Itsathitphaisarn O."/>
            <person name="Sritunyalucksana K."/>
            <person name="Paszkiewicz K.H."/>
            <person name="Moore K.A."/>
            <person name="Stentiford G.D."/>
            <person name="Williams B.A."/>
        </authorList>
    </citation>
    <scope>NUCLEOTIDE SEQUENCE [LARGE SCALE GENOMIC DNA]</scope>
    <source>
        <strain evidence="2 3">TH1</strain>
    </source>
</reference>
<dbReference type="VEuPathDB" id="MicrosporidiaDB:EHP00_371"/>
<feature type="region of interest" description="Disordered" evidence="1">
    <location>
        <begin position="17"/>
        <end position="68"/>
    </location>
</feature>